<feature type="coiled-coil region" evidence="6">
    <location>
        <begin position="411"/>
        <end position="498"/>
    </location>
</feature>
<dbReference type="SUPFAM" id="SSF111369">
    <property type="entry name" value="HlyD-like secretion proteins"/>
    <property type="match status" value="1"/>
</dbReference>
<protein>
    <submittedName>
        <fullName evidence="9">Secretion protein HlyD family protein</fullName>
    </submittedName>
</protein>
<dbReference type="PANTHER" id="PTHR30386">
    <property type="entry name" value="MEMBRANE FUSION SUBUNIT OF EMRAB-TOLC MULTIDRUG EFFLUX PUMP"/>
    <property type="match status" value="1"/>
</dbReference>
<comment type="subcellular location">
    <subcellularLocation>
        <location evidence="1">Membrane</location>
        <topology evidence="1">Single-pass membrane protein</topology>
    </subcellularLocation>
</comment>
<dbReference type="Pfam" id="PF26002">
    <property type="entry name" value="Beta-barrel_AprE"/>
    <property type="match status" value="1"/>
</dbReference>
<keyword evidence="4" id="KW-1133">Transmembrane helix</keyword>
<keyword evidence="3" id="KW-0812">Transmembrane</keyword>
<evidence type="ECO:0000256" key="2">
    <source>
        <dbReference type="ARBA" id="ARBA00009477"/>
    </source>
</evidence>
<dbReference type="GO" id="GO:0016020">
    <property type="term" value="C:membrane"/>
    <property type="evidence" value="ECO:0007669"/>
    <property type="project" value="UniProtKB-SubCell"/>
</dbReference>
<feature type="domain" description="AprE-like beta-barrel" evidence="8">
    <location>
        <begin position="533"/>
        <end position="621"/>
    </location>
</feature>
<evidence type="ECO:0000256" key="7">
    <source>
        <dbReference type="SAM" id="MobiDB-lite"/>
    </source>
</evidence>
<accession>A0AAV3XU00</accession>
<comment type="similarity">
    <text evidence="2">Belongs to the membrane fusion protein (MFP) (TC 8.A.1) family.</text>
</comment>
<feature type="compositionally biased region" description="Polar residues" evidence="7">
    <location>
        <begin position="1"/>
        <end position="12"/>
    </location>
</feature>
<evidence type="ECO:0000256" key="5">
    <source>
        <dbReference type="ARBA" id="ARBA00023136"/>
    </source>
</evidence>
<gene>
    <name evidence="9" type="ORF">MiSe_85920</name>
</gene>
<dbReference type="RefSeq" id="WP_226592902.1">
    <property type="nucleotide sequence ID" value="NZ_BLAY01000251.1"/>
</dbReference>
<dbReference type="InterPro" id="IPR058982">
    <property type="entry name" value="Beta-barrel_AprE"/>
</dbReference>
<dbReference type="Proteomes" id="UP001050975">
    <property type="component" value="Unassembled WGS sequence"/>
</dbReference>
<dbReference type="Gene3D" id="2.40.50.100">
    <property type="match status" value="1"/>
</dbReference>
<dbReference type="AlphaFoldDB" id="A0AAV3XU00"/>
<dbReference type="EMBL" id="BLAY01000251">
    <property type="protein sequence ID" value="GET43767.1"/>
    <property type="molecule type" value="Genomic_DNA"/>
</dbReference>
<dbReference type="Gene3D" id="2.40.30.170">
    <property type="match status" value="1"/>
</dbReference>
<dbReference type="PANTHER" id="PTHR30386:SF26">
    <property type="entry name" value="TRANSPORT PROTEIN COMB"/>
    <property type="match status" value="1"/>
</dbReference>
<keyword evidence="6" id="KW-0175">Coiled coil</keyword>
<evidence type="ECO:0000313" key="9">
    <source>
        <dbReference type="EMBL" id="GET43767.1"/>
    </source>
</evidence>
<evidence type="ECO:0000259" key="8">
    <source>
        <dbReference type="Pfam" id="PF26002"/>
    </source>
</evidence>
<feature type="region of interest" description="Disordered" evidence="7">
    <location>
        <begin position="1"/>
        <end position="23"/>
    </location>
</feature>
<sequence length="645" mass="71994">MQQPIEPNSGSTPERPLNRNRHENWDATAKENPIVNESSFSSVYGGTNAAIDYPPTTNRQGKIVPIAEGKAAETINPSINHDWSTSLQSLLDQPPATLPLRMLLGGMAFCGAFGVWANVGKIEEVGHARGQLVPQGEPYKINPVVPGKIARIAVKEGETVKAGQVLLELDNQIATNEIERLEKERGSYQTQFFQTQALIEQTRLEAQTNAAIALAKEKALEAIVQQANARVQGVQKTIAQAQERVGTTKELLLQMQAEADAYKARRERLQPLAARSQELLTRLQADADASKRRQEQLQPLPRMTQELIEKLQVDVEAAKARIERLRPLVEEGALPRERLADLEQVLRDRQRAITEAKLAEESRTKEQLFQAEQALRDRQRAIVQTQLQEDSNIKEQLFQAEQALRDRTRMITQTEGDLKQATKELERLQAELKQAQAELTRLQAENKQNQAEAQAIQVQNRQKIQQLEVQKTQVQAQADQTEKLLKRAKTELKQLVFTAPVDSVVLSLNVRNPGEVLQPGQIVAELAPQDAPLVLMAKLPNQEAGFIKTGQEVKVKLDSYPFQEYGIVSGKVVSISPDSKPDQQLGAVYLLQIALDRHNVTTADAQKIPFKPGQTATADIIIRRRRIVDILLDPIKQMQKGGLNL</sequence>
<feature type="coiled-coil region" evidence="6">
    <location>
        <begin position="224"/>
        <end position="258"/>
    </location>
</feature>
<organism evidence="9 10">
    <name type="scientific">Microseira wollei NIES-4236</name>
    <dbReference type="NCBI Taxonomy" id="2530354"/>
    <lineage>
        <taxon>Bacteria</taxon>
        <taxon>Bacillati</taxon>
        <taxon>Cyanobacteriota</taxon>
        <taxon>Cyanophyceae</taxon>
        <taxon>Oscillatoriophycideae</taxon>
        <taxon>Aerosakkonematales</taxon>
        <taxon>Aerosakkonemataceae</taxon>
        <taxon>Microseira</taxon>
    </lineage>
</organism>
<evidence type="ECO:0000256" key="6">
    <source>
        <dbReference type="SAM" id="Coils"/>
    </source>
</evidence>
<proteinExistence type="inferred from homology"/>
<keyword evidence="5" id="KW-0472">Membrane</keyword>
<dbReference type="InterPro" id="IPR050739">
    <property type="entry name" value="MFP"/>
</dbReference>
<feature type="coiled-coil region" evidence="6">
    <location>
        <begin position="164"/>
        <end position="191"/>
    </location>
</feature>
<name>A0AAV3XU00_9CYAN</name>
<evidence type="ECO:0000313" key="10">
    <source>
        <dbReference type="Proteomes" id="UP001050975"/>
    </source>
</evidence>
<evidence type="ECO:0000256" key="4">
    <source>
        <dbReference type="ARBA" id="ARBA00022989"/>
    </source>
</evidence>
<evidence type="ECO:0000256" key="3">
    <source>
        <dbReference type="ARBA" id="ARBA00022692"/>
    </source>
</evidence>
<dbReference type="PRINTS" id="PR01490">
    <property type="entry name" value="RTXTOXIND"/>
</dbReference>
<reference evidence="9" key="1">
    <citation type="submission" date="2019-10" db="EMBL/GenBank/DDBJ databases">
        <title>Draft genome sequece of Microseira wollei NIES-4236.</title>
        <authorList>
            <person name="Yamaguchi H."/>
            <person name="Suzuki S."/>
            <person name="Kawachi M."/>
        </authorList>
    </citation>
    <scope>NUCLEOTIDE SEQUENCE</scope>
    <source>
        <strain evidence="9">NIES-4236</strain>
    </source>
</reference>
<evidence type="ECO:0000256" key="1">
    <source>
        <dbReference type="ARBA" id="ARBA00004167"/>
    </source>
</evidence>
<keyword evidence="10" id="KW-1185">Reference proteome</keyword>
<comment type="caution">
    <text evidence="9">The sequence shown here is derived from an EMBL/GenBank/DDBJ whole genome shotgun (WGS) entry which is preliminary data.</text>
</comment>